<name>A0A8X6L0R8_TRICU</name>
<dbReference type="OrthoDB" id="6437766at2759"/>
<dbReference type="Proteomes" id="UP000887116">
    <property type="component" value="Unassembled WGS sequence"/>
</dbReference>
<evidence type="ECO:0000313" key="1">
    <source>
        <dbReference type="EMBL" id="GFQ92314.1"/>
    </source>
</evidence>
<feature type="non-terminal residue" evidence="1">
    <location>
        <position position="1"/>
    </location>
</feature>
<evidence type="ECO:0000313" key="2">
    <source>
        <dbReference type="Proteomes" id="UP000887116"/>
    </source>
</evidence>
<dbReference type="AlphaFoldDB" id="A0A8X6L0R8"/>
<gene>
    <name evidence="1" type="ORF">TNCT_418581</name>
</gene>
<accession>A0A8X6L0R8</accession>
<comment type="caution">
    <text evidence="1">The sequence shown here is derived from an EMBL/GenBank/DDBJ whole genome shotgun (WGS) entry which is preliminary data.</text>
</comment>
<reference evidence="1" key="1">
    <citation type="submission" date="2020-07" db="EMBL/GenBank/DDBJ databases">
        <title>Multicomponent nature underlies the extraordinary mechanical properties of spider dragline silk.</title>
        <authorList>
            <person name="Kono N."/>
            <person name="Nakamura H."/>
            <person name="Mori M."/>
            <person name="Yoshida Y."/>
            <person name="Ohtoshi R."/>
            <person name="Malay A.D."/>
            <person name="Moran D.A.P."/>
            <person name="Tomita M."/>
            <person name="Numata K."/>
            <person name="Arakawa K."/>
        </authorList>
    </citation>
    <scope>NUCLEOTIDE SEQUENCE</scope>
</reference>
<organism evidence="1 2">
    <name type="scientific">Trichonephila clavata</name>
    <name type="common">Joro spider</name>
    <name type="synonym">Nephila clavata</name>
    <dbReference type="NCBI Taxonomy" id="2740835"/>
    <lineage>
        <taxon>Eukaryota</taxon>
        <taxon>Metazoa</taxon>
        <taxon>Ecdysozoa</taxon>
        <taxon>Arthropoda</taxon>
        <taxon>Chelicerata</taxon>
        <taxon>Arachnida</taxon>
        <taxon>Araneae</taxon>
        <taxon>Araneomorphae</taxon>
        <taxon>Entelegynae</taxon>
        <taxon>Araneoidea</taxon>
        <taxon>Nephilidae</taxon>
        <taxon>Trichonephila</taxon>
    </lineage>
</organism>
<sequence>ESPGPVVEDLEQIVNQIINKTSINKKKELIAQLLNDISTQKVTEL</sequence>
<proteinExistence type="predicted"/>
<protein>
    <submittedName>
        <fullName evidence="1">Uncharacterized protein</fullName>
    </submittedName>
</protein>
<dbReference type="EMBL" id="BMAO01014012">
    <property type="protein sequence ID" value="GFQ92314.1"/>
    <property type="molecule type" value="Genomic_DNA"/>
</dbReference>
<keyword evidence="2" id="KW-1185">Reference proteome</keyword>